<reference evidence="1 2" key="1">
    <citation type="journal article" date="2015" name="Genome Announc.">
        <title>Complete Genome of Salmonella enterica Serovar Typhimurium T5-Like Siphophage Stitch.</title>
        <authorList>
            <person name="Grover J.M."/>
            <person name="Luna A.J."/>
            <person name="Wood T.L."/>
            <person name="Chamakura K.R."/>
            <person name="Kuty Everett G.F."/>
        </authorList>
    </citation>
    <scope>NUCLEOTIDE SEQUENCE [LARGE SCALE GENOMIC DNA]</scope>
</reference>
<proteinExistence type="predicted"/>
<dbReference type="GeneID" id="24598728"/>
<evidence type="ECO:0000313" key="2">
    <source>
        <dbReference type="Proteomes" id="UP000030204"/>
    </source>
</evidence>
<dbReference type="Proteomes" id="UP000030204">
    <property type="component" value="Segment"/>
</dbReference>
<sequence length="122" mass="14767">MEREERYVVIKLSDIEKALELGHITQSNFTTLEHILSKLWYSRAQRGKEDLKTVVVEHDWPEYEEVWKMLENRVEFEQARQEEVDKGYQEAKEHHEVYDEIFKLRGISSYCQGWNKYAEEVL</sequence>
<dbReference type="OrthoDB" id="16226at10239"/>
<organism evidence="1 2">
    <name type="scientific">Salmonella phage Stitch</name>
    <dbReference type="NCBI Taxonomy" id="2991861"/>
    <lineage>
        <taxon>Viruses</taxon>
        <taxon>Duplodnaviria</taxon>
        <taxon>Heunggongvirae</taxon>
        <taxon>Uroviricota</taxon>
        <taxon>Caudoviricetes</taxon>
        <taxon>Demerecviridae</taxon>
        <taxon>Markadamsvirinae</taxon>
        <taxon>Epseptimavirus</taxon>
        <taxon>Epseptimavirus stitch</taxon>
    </lineage>
</organism>
<dbReference type="EMBL" id="KM236244">
    <property type="protein sequence ID" value="AIW03984.1"/>
    <property type="molecule type" value="Genomic_DNA"/>
</dbReference>
<protein>
    <submittedName>
        <fullName evidence="1">Uncharacterized protein</fullName>
    </submittedName>
</protein>
<dbReference type="KEGG" id="vg:24598728"/>
<gene>
    <name evidence="1" type="ORF">CPT_Stitch33</name>
</gene>
<evidence type="ECO:0000313" key="1">
    <source>
        <dbReference type="EMBL" id="AIW03984.1"/>
    </source>
</evidence>
<name>A0A0A0RQS1_9CAUD</name>
<accession>A0A0A0RQS1</accession>
<keyword evidence="2" id="KW-1185">Reference proteome</keyword>
<dbReference type="RefSeq" id="YP_009145974.1">
    <property type="nucleotide sequence ID" value="NC_027297.1"/>
</dbReference>